<name>A0A9P5IQK1_9HELO</name>
<protein>
    <recommendedName>
        <fullName evidence="2">SRR1-like domain-containing protein</fullName>
    </recommendedName>
</protein>
<feature type="domain" description="SRR1-like" evidence="2">
    <location>
        <begin position="197"/>
        <end position="310"/>
    </location>
</feature>
<comment type="caution">
    <text evidence="3">The sequence shown here is derived from an EMBL/GenBank/DDBJ whole genome shotgun (WGS) entry which is preliminary data.</text>
</comment>
<accession>A0A9P5IQK1</accession>
<gene>
    <name evidence="3" type="ORF">EAE97_005150</name>
</gene>
<evidence type="ECO:0000256" key="1">
    <source>
        <dbReference type="SAM" id="MobiDB-lite"/>
    </source>
</evidence>
<sequence length="411" mass="47052">MTSPMDITESNNMVSKAAAPKPIITSTTNSKDSHDSETEEDTSTTIATMTSPKDNRRTTDMENSTITASPTASTSFTPPKVHVIDGQWHKTKGPDAFEIQFCGFKDADFFSKQLKVDKCYTGYKRREENLDNEFEKYKIQHENEKTLRKLSETMKEGKVIQHEDEVALERLFDEYLEATKVGTSIQHEDVKMLRDFLDSMKEGKVKPKDVACLGLGSFERFGERKASFGQLAAFMKIMELLEIPSTARKVMQDPDFSPGDERFLTRCGFEVVDDPQGFEAANEETLVFQVGGCNCMNQRIMDRPWPAVFIKMGRGYILGNRSKIVQGIRNWYRGEGRPPLDNWWGGKKKFVAIQKTYDYKEIPAISSIGTGMRFTKLFWRKEVVGGKFQWVIDIWRLVGSLFSQRDPDRYF</sequence>
<evidence type="ECO:0000313" key="3">
    <source>
        <dbReference type="EMBL" id="KAF7946112.1"/>
    </source>
</evidence>
<keyword evidence="4" id="KW-1185">Reference proteome</keyword>
<dbReference type="AlphaFoldDB" id="A0A9P5IQK1"/>
<reference evidence="3 4" key="1">
    <citation type="journal article" date="2020" name="Genome Biol. Evol.">
        <title>Comparative genomics of Sclerotiniaceae.</title>
        <authorList>
            <person name="Valero Jimenez C.A."/>
            <person name="Steentjes M."/>
            <person name="Scholten O.E."/>
            <person name="Van Kan J.A.L."/>
        </authorList>
    </citation>
    <scope>NUCLEOTIDE SEQUENCE [LARGE SCALE GENOMIC DNA]</scope>
    <source>
        <strain evidence="3 4">MUCL 94</strain>
    </source>
</reference>
<dbReference type="InterPro" id="IPR012942">
    <property type="entry name" value="SRR1-like"/>
</dbReference>
<feature type="compositionally biased region" description="Low complexity" evidence="1">
    <location>
        <begin position="64"/>
        <end position="79"/>
    </location>
</feature>
<proteinExistence type="predicted"/>
<dbReference type="PANTHER" id="PTHR42080">
    <property type="entry name" value="SRR1 DOMAIN-CONTAINING PROTEIN"/>
    <property type="match status" value="1"/>
</dbReference>
<dbReference type="EMBL" id="RCSW01000008">
    <property type="protein sequence ID" value="KAF7946112.1"/>
    <property type="molecule type" value="Genomic_DNA"/>
</dbReference>
<feature type="region of interest" description="Disordered" evidence="1">
    <location>
        <begin position="1"/>
        <end position="79"/>
    </location>
</feature>
<feature type="compositionally biased region" description="Polar residues" evidence="1">
    <location>
        <begin position="1"/>
        <end position="14"/>
    </location>
</feature>
<evidence type="ECO:0000313" key="4">
    <source>
        <dbReference type="Proteomes" id="UP000710849"/>
    </source>
</evidence>
<dbReference type="Pfam" id="PF07985">
    <property type="entry name" value="SRR1"/>
    <property type="match status" value="1"/>
</dbReference>
<dbReference type="Proteomes" id="UP000710849">
    <property type="component" value="Unassembled WGS sequence"/>
</dbReference>
<organism evidence="3 4">
    <name type="scientific">Botrytis byssoidea</name>
    <dbReference type="NCBI Taxonomy" id="139641"/>
    <lineage>
        <taxon>Eukaryota</taxon>
        <taxon>Fungi</taxon>
        <taxon>Dikarya</taxon>
        <taxon>Ascomycota</taxon>
        <taxon>Pezizomycotina</taxon>
        <taxon>Leotiomycetes</taxon>
        <taxon>Helotiales</taxon>
        <taxon>Sclerotiniaceae</taxon>
        <taxon>Botrytis</taxon>
    </lineage>
</organism>
<dbReference type="RefSeq" id="XP_038734019.1">
    <property type="nucleotide sequence ID" value="XM_038875662.1"/>
</dbReference>
<dbReference type="PANTHER" id="PTHR42080:SF1">
    <property type="entry name" value="SRR1-LIKE DOMAIN-CONTAINING PROTEIN"/>
    <property type="match status" value="1"/>
</dbReference>
<dbReference type="GeneID" id="62148739"/>
<evidence type="ECO:0000259" key="2">
    <source>
        <dbReference type="Pfam" id="PF07985"/>
    </source>
</evidence>